<feature type="region of interest" description="Disordered" evidence="6">
    <location>
        <begin position="187"/>
        <end position="249"/>
    </location>
</feature>
<name>A0A4T0VY28_9PEZI</name>
<organism evidence="9 10">
    <name type="scientific">Colletotrichum higginsianum</name>
    <dbReference type="NCBI Taxonomy" id="80884"/>
    <lineage>
        <taxon>Eukaryota</taxon>
        <taxon>Fungi</taxon>
        <taxon>Dikarya</taxon>
        <taxon>Ascomycota</taxon>
        <taxon>Pezizomycotina</taxon>
        <taxon>Sordariomycetes</taxon>
        <taxon>Hypocreomycetidae</taxon>
        <taxon>Glomerellales</taxon>
        <taxon>Glomerellaceae</taxon>
        <taxon>Colletotrichum</taxon>
        <taxon>Colletotrichum destructivum species complex</taxon>
    </lineage>
</organism>
<evidence type="ECO:0000256" key="5">
    <source>
        <dbReference type="ARBA" id="ARBA00023136"/>
    </source>
</evidence>
<dbReference type="Pfam" id="PF00067">
    <property type="entry name" value="p450"/>
    <property type="match status" value="1"/>
</dbReference>
<dbReference type="PANTHER" id="PTHR23504">
    <property type="entry name" value="MAJOR FACILITATOR SUPERFAMILY DOMAIN-CONTAINING PROTEIN 10"/>
    <property type="match status" value="1"/>
</dbReference>
<dbReference type="EMBL" id="MWPZ01000005">
    <property type="protein sequence ID" value="TIC97612.1"/>
    <property type="molecule type" value="Genomic_DNA"/>
</dbReference>
<dbReference type="InterPro" id="IPR020846">
    <property type="entry name" value="MFS_dom"/>
</dbReference>
<dbReference type="Proteomes" id="UP000305883">
    <property type="component" value="Unassembled WGS sequence"/>
</dbReference>
<evidence type="ECO:0000259" key="8">
    <source>
        <dbReference type="PROSITE" id="PS50850"/>
    </source>
</evidence>
<dbReference type="InterPro" id="IPR001958">
    <property type="entry name" value="Tet-R_TetA/multi-R_MdtG-like"/>
</dbReference>
<protein>
    <submittedName>
        <fullName evidence="9">Putative peptide/nitrate transporter</fullName>
    </submittedName>
</protein>
<dbReference type="SUPFAM" id="SSF48264">
    <property type="entry name" value="Cytochrome P450"/>
    <property type="match status" value="1"/>
</dbReference>
<evidence type="ECO:0000256" key="7">
    <source>
        <dbReference type="SAM" id="Phobius"/>
    </source>
</evidence>
<evidence type="ECO:0000313" key="10">
    <source>
        <dbReference type="Proteomes" id="UP000305883"/>
    </source>
</evidence>
<proteinExistence type="predicted"/>
<evidence type="ECO:0000256" key="4">
    <source>
        <dbReference type="ARBA" id="ARBA00022989"/>
    </source>
</evidence>
<evidence type="ECO:0000256" key="6">
    <source>
        <dbReference type="SAM" id="MobiDB-lite"/>
    </source>
</evidence>
<dbReference type="InterPro" id="IPR001128">
    <property type="entry name" value="Cyt_P450"/>
</dbReference>
<comment type="subcellular location">
    <subcellularLocation>
        <location evidence="1">Membrane</location>
        <topology evidence="1">Multi-pass membrane protein</topology>
    </subcellularLocation>
</comment>
<feature type="transmembrane region" description="Helical" evidence="7">
    <location>
        <begin position="627"/>
        <end position="651"/>
    </location>
</feature>
<dbReference type="GO" id="GO:0005506">
    <property type="term" value="F:iron ion binding"/>
    <property type="evidence" value="ECO:0007669"/>
    <property type="project" value="InterPro"/>
</dbReference>
<feature type="transmembrane region" description="Helical" evidence="7">
    <location>
        <begin position="555"/>
        <end position="577"/>
    </location>
</feature>
<evidence type="ECO:0000256" key="1">
    <source>
        <dbReference type="ARBA" id="ARBA00004141"/>
    </source>
</evidence>
<dbReference type="PANTHER" id="PTHR23504:SF3">
    <property type="entry name" value="MAJOR FACILITATOR SUPERFAMILY (MFS) PROFILE DOMAIN-CONTAINING PROTEIN"/>
    <property type="match status" value="1"/>
</dbReference>
<dbReference type="GO" id="GO:0004497">
    <property type="term" value="F:monooxygenase activity"/>
    <property type="evidence" value="ECO:0007669"/>
    <property type="project" value="InterPro"/>
</dbReference>
<feature type="domain" description="Major facilitator superfamily (MFS) profile" evidence="8">
    <location>
        <begin position="255"/>
        <end position="687"/>
    </location>
</feature>
<feature type="transmembrane region" description="Helical" evidence="7">
    <location>
        <begin position="520"/>
        <end position="543"/>
    </location>
</feature>
<dbReference type="GO" id="GO:0016020">
    <property type="term" value="C:membrane"/>
    <property type="evidence" value="ECO:0007669"/>
    <property type="project" value="UniProtKB-SubCell"/>
</dbReference>
<feature type="transmembrane region" description="Helical" evidence="7">
    <location>
        <begin position="326"/>
        <end position="345"/>
    </location>
</feature>
<keyword evidence="4 7" id="KW-1133">Transmembrane helix</keyword>
<keyword evidence="2" id="KW-0813">Transport</keyword>
<evidence type="ECO:0000313" key="9">
    <source>
        <dbReference type="EMBL" id="TIC97612.1"/>
    </source>
</evidence>
<feature type="transmembrane region" description="Helical" evidence="7">
    <location>
        <begin position="292"/>
        <end position="314"/>
    </location>
</feature>
<gene>
    <name evidence="9" type="ORF">CH35J_007534</name>
</gene>
<dbReference type="PRINTS" id="PR01035">
    <property type="entry name" value="TCRTETA"/>
</dbReference>
<dbReference type="Pfam" id="PF07690">
    <property type="entry name" value="MFS_1"/>
    <property type="match status" value="1"/>
</dbReference>
<feature type="transmembrane region" description="Helical" evidence="7">
    <location>
        <begin position="663"/>
        <end position="683"/>
    </location>
</feature>
<keyword evidence="5 7" id="KW-0472">Membrane</keyword>
<dbReference type="PROSITE" id="PS50850">
    <property type="entry name" value="MFS"/>
    <property type="match status" value="1"/>
</dbReference>
<feature type="transmembrane region" description="Helical" evidence="7">
    <location>
        <begin position="487"/>
        <end position="508"/>
    </location>
</feature>
<dbReference type="GO" id="GO:0016705">
    <property type="term" value="F:oxidoreductase activity, acting on paired donors, with incorporation or reduction of molecular oxygen"/>
    <property type="evidence" value="ECO:0007669"/>
    <property type="project" value="InterPro"/>
</dbReference>
<reference evidence="9 10" key="1">
    <citation type="journal article" date="2019" name="Genome Biol. Evol.">
        <title>Genomic Plasticity Mediated by Transposable Elements in the Plant Pathogenic Fungus Colletotrichum higginsianum.</title>
        <authorList>
            <person name="Tsushima A."/>
            <person name="Gan P."/>
            <person name="Kumakura N."/>
            <person name="Narusaka M."/>
            <person name="Takano Y."/>
            <person name="Narusaka Y."/>
            <person name="Shirasu K."/>
        </authorList>
    </citation>
    <scope>NUCLEOTIDE SEQUENCE [LARGE SCALE GENOMIC DNA]</scope>
    <source>
        <strain evidence="9 10">MAFF305635-RFP</strain>
    </source>
</reference>
<feature type="transmembrane region" description="Helical" evidence="7">
    <location>
        <begin position="383"/>
        <end position="406"/>
    </location>
</feature>
<keyword evidence="3 7" id="KW-0812">Transmembrane</keyword>
<dbReference type="InterPro" id="IPR011701">
    <property type="entry name" value="MFS"/>
</dbReference>
<feature type="transmembrane region" description="Helical" evidence="7">
    <location>
        <begin position="589"/>
        <end position="615"/>
    </location>
</feature>
<dbReference type="CDD" id="cd17330">
    <property type="entry name" value="MFS_SLC46_TetA_like"/>
    <property type="match status" value="1"/>
</dbReference>
<dbReference type="InterPro" id="IPR036396">
    <property type="entry name" value="Cyt_P450_sf"/>
</dbReference>
<dbReference type="AlphaFoldDB" id="A0A4T0VY28"/>
<sequence>MSALESIPRLKACVKEGIRWAGAAAAMLPRVVPEGGVELCGKFIPEGTVVTSSPIWYLRDKYAFPNPELFDPYRWIDETGTILTENPIRDKFYVPFSKGPNICIGNHFSYFELFLSLAKMVESFVLIHADEDGGGLAQAAGLINSDWQPVQLPKRKEWVAAVVTEPLLVTAIPRTQHGTALRTTVANMASSHQRPLSGDDGAVASHRTDATETTPLLAVGDIAPTADPDVSKATTLNEPDRQDDDPEDKPLPGWQIFLLCYARLVEPMAFFSIFPYINQMVQENGNLPIPDVGFYSGLIESLFSLTQAIVMIYWGKLSDRVGRKPVLVFSLVGVTFATSIFGMAQTIWQMVLFRCLAGVFGGTIVTMRTMIAEHSTPKTQARAFSWFAFSGNLGLFLGPLLGGALADPAHQYPGLFKGQFFLDYPYALPSFVVGSLGLTSALTSFFFVEETLKRERHDESDNGSTAPKKDTPSIAQLVKSKGVGKVLYVYGYIMLLAIAYTAIVPVFWYTPVELGGFGFVFLQFSIMMAVNGISQALWLLIVFPPLQRRIGTNGVLRACAYAYPLFFLLCPLGNLCLKAGVDDPGLVTLFWIIAPIGLAIGSGVSMSFTAVQLALNDVSPSPQVLGTINALALTGTSVIRSFSPALFASLFAVGAGTQVLGGYAIWVLMIALAIGLIFVVRQLPDEEDLEQLREQEQAQQEQ</sequence>
<dbReference type="Gene3D" id="1.10.630.10">
    <property type="entry name" value="Cytochrome P450"/>
    <property type="match status" value="1"/>
</dbReference>
<feature type="transmembrane region" description="Helical" evidence="7">
    <location>
        <begin position="351"/>
        <end position="371"/>
    </location>
</feature>
<dbReference type="GO" id="GO:0022857">
    <property type="term" value="F:transmembrane transporter activity"/>
    <property type="evidence" value="ECO:0007669"/>
    <property type="project" value="InterPro"/>
</dbReference>
<feature type="transmembrane region" description="Helical" evidence="7">
    <location>
        <begin position="426"/>
        <end position="448"/>
    </location>
</feature>
<dbReference type="GO" id="GO:0020037">
    <property type="term" value="F:heme binding"/>
    <property type="evidence" value="ECO:0007669"/>
    <property type="project" value="InterPro"/>
</dbReference>
<evidence type="ECO:0000256" key="3">
    <source>
        <dbReference type="ARBA" id="ARBA00022692"/>
    </source>
</evidence>
<dbReference type="OrthoDB" id="419616at2759"/>
<accession>A0A4T0VY28</accession>
<dbReference type="Gene3D" id="1.20.1250.20">
    <property type="entry name" value="MFS general substrate transporter like domains"/>
    <property type="match status" value="1"/>
</dbReference>
<dbReference type="SUPFAM" id="SSF103473">
    <property type="entry name" value="MFS general substrate transporter"/>
    <property type="match status" value="1"/>
</dbReference>
<dbReference type="InterPro" id="IPR036259">
    <property type="entry name" value="MFS_trans_sf"/>
</dbReference>
<evidence type="ECO:0000256" key="2">
    <source>
        <dbReference type="ARBA" id="ARBA00022448"/>
    </source>
</evidence>
<comment type="caution">
    <text evidence="9">The sequence shown here is derived from an EMBL/GenBank/DDBJ whole genome shotgun (WGS) entry which is preliminary data.</text>
</comment>